<feature type="domain" description="Metallo-beta-lactamase" evidence="1">
    <location>
        <begin position="82"/>
        <end position="112"/>
    </location>
</feature>
<gene>
    <name evidence="2" type="ORF">LCGC14_1784550</name>
</gene>
<evidence type="ECO:0000313" key="2">
    <source>
        <dbReference type="EMBL" id="KKM02423.1"/>
    </source>
</evidence>
<reference evidence="2" key="1">
    <citation type="journal article" date="2015" name="Nature">
        <title>Complex archaea that bridge the gap between prokaryotes and eukaryotes.</title>
        <authorList>
            <person name="Spang A."/>
            <person name="Saw J.H."/>
            <person name="Jorgensen S.L."/>
            <person name="Zaremba-Niedzwiedzka K."/>
            <person name="Martijn J."/>
            <person name="Lind A.E."/>
            <person name="van Eijk R."/>
            <person name="Schleper C."/>
            <person name="Guy L."/>
            <person name="Ettema T.J."/>
        </authorList>
    </citation>
    <scope>NUCLEOTIDE SEQUENCE</scope>
</reference>
<proteinExistence type="predicted"/>
<dbReference type="InterPro" id="IPR001279">
    <property type="entry name" value="Metallo-B-lactamas"/>
</dbReference>
<name>A0A0F9JU12_9ZZZZ</name>
<protein>
    <recommendedName>
        <fullName evidence="1">Metallo-beta-lactamase domain-containing protein</fullName>
    </recommendedName>
</protein>
<dbReference type="Gene3D" id="3.60.15.10">
    <property type="entry name" value="Ribonuclease Z/Hydroxyacylglutathione hydrolase-like"/>
    <property type="match status" value="1"/>
</dbReference>
<dbReference type="EMBL" id="LAZR01016936">
    <property type="protein sequence ID" value="KKM02423.1"/>
    <property type="molecule type" value="Genomic_DNA"/>
</dbReference>
<organism evidence="2">
    <name type="scientific">marine sediment metagenome</name>
    <dbReference type="NCBI Taxonomy" id="412755"/>
    <lineage>
        <taxon>unclassified sequences</taxon>
        <taxon>metagenomes</taxon>
        <taxon>ecological metagenomes</taxon>
    </lineage>
</organism>
<dbReference type="SUPFAM" id="SSF56281">
    <property type="entry name" value="Metallo-hydrolase/oxidoreductase"/>
    <property type="match status" value="1"/>
</dbReference>
<evidence type="ECO:0000259" key="1">
    <source>
        <dbReference type="Pfam" id="PF00753"/>
    </source>
</evidence>
<comment type="caution">
    <text evidence="2">The sequence shown here is derived from an EMBL/GenBank/DDBJ whole genome shotgun (WGS) entry which is preliminary data.</text>
</comment>
<dbReference type="Pfam" id="PF00753">
    <property type="entry name" value="Lactamase_B"/>
    <property type="match status" value="1"/>
</dbReference>
<sequence>MTSVTVYDGNDTIGGNKIYIEVNGKGLFLDFGMNFKKYGEFFQEYISPRKPRGIHDLIHLNLIPKLNIYRTDLIPTDLDVSSFSSKNVTGVLLSHAHMDHCGNIGLLNEDYPIIASPSTIMLLKAMLDTSSAMLGSDVVYYSLKRQKGDGKVLEPVRYHDYGRDFICTEPYFESFLDFFSKSIK</sequence>
<dbReference type="AlphaFoldDB" id="A0A0F9JU12"/>
<dbReference type="InterPro" id="IPR036866">
    <property type="entry name" value="RibonucZ/Hydroxyglut_hydro"/>
</dbReference>
<feature type="non-terminal residue" evidence="2">
    <location>
        <position position="184"/>
    </location>
</feature>
<accession>A0A0F9JU12</accession>